<keyword evidence="3" id="KW-1185">Reference proteome</keyword>
<dbReference type="GO" id="GO:0005737">
    <property type="term" value="C:cytoplasm"/>
    <property type="evidence" value="ECO:0007669"/>
    <property type="project" value="TreeGrafter"/>
</dbReference>
<dbReference type="SUPFAM" id="SSF53254">
    <property type="entry name" value="Phosphoglycerate mutase-like"/>
    <property type="match status" value="1"/>
</dbReference>
<dbReference type="AlphaFoldDB" id="A0AAX6MY73"/>
<name>A0AAX6MY73_9PEZI</name>
<dbReference type="SMART" id="SM00855">
    <property type="entry name" value="PGAM"/>
    <property type="match status" value="1"/>
</dbReference>
<gene>
    <name evidence="2" type="ORF">Daesc_000397</name>
</gene>
<dbReference type="GO" id="GO:0016791">
    <property type="term" value="F:phosphatase activity"/>
    <property type="evidence" value="ECO:0007669"/>
    <property type="project" value="TreeGrafter"/>
</dbReference>
<proteinExistence type="predicted"/>
<comment type="caution">
    <text evidence="2">The sequence shown here is derived from an EMBL/GenBank/DDBJ whole genome shotgun (WGS) entry which is preliminary data.</text>
</comment>
<sequence>MAPNSRLILTRHAQAEHNVDLDYSIHDAPLTPLGKKQAASLARLIPDLQDEADVIISSPLRRTLQTTYLGWAPTISRLGGLKKVVLLPQAQECNDLPCDTGSPRQVLEADPEFAAFDLAPLTPDWTSKKGFWAPSEEALTERARWVRRYLRERPERNIVLVAHGDILRRITARPQTGPNPWKNAEVRIFEFDPQYVDTEECFLYQKEDVAAAGGYGPTSTELEIEQAEGRLSDIILRQAVIMANPSSSTSSPYTGVIKVYSAEDDSQVDWTNPRLIHLHKKTSSGITVCCHPFTAGGIIQSPIDTIHFLTSDRFVPADVEPHMDTNDKTCACVGYVRCTDRRLHYALIPISDAVADSRAIKQAKRHHSISISMRRMYDVVMDPIMIRDVHRQKGLALLARTRYNKVIKGRVTVLPRKAIDPLHHPGTRLILAQFDPSLGCRDVGMWVYTKQPDARTLNGTTEEKSAGSDKKPDYPEVSASRHNVSSPNQHHVPLLLVGHIAEIRGYDRDGRVEVAIQCSHEVLTKISTIRDRLYNPCSRCPPLACA</sequence>
<accession>A0AAX6MY73</accession>
<dbReference type="InterPro" id="IPR013078">
    <property type="entry name" value="His_Pase_superF_clade-1"/>
</dbReference>
<dbReference type="InterPro" id="IPR050275">
    <property type="entry name" value="PGM_Phosphatase"/>
</dbReference>
<dbReference type="Pfam" id="PF00300">
    <property type="entry name" value="His_Phos_1"/>
    <property type="match status" value="1"/>
</dbReference>
<dbReference type="PANTHER" id="PTHR48100">
    <property type="entry name" value="BROAD-SPECIFICITY PHOSPHATASE YOR283W-RELATED"/>
    <property type="match status" value="1"/>
</dbReference>
<feature type="region of interest" description="Disordered" evidence="1">
    <location>
        <begin position="457"/>
        <end position="488"/>
    </location>
</feature>
<reference evidence="2 3" key="1">
    <citation type="journal article" date="2024" name="Front Chem Biol">
        <title>Unveiling the potential of Daldinia eschscholtzii MFLUCC 19-0629 through bioactivity and bioinformatics studies for enhanced sustainable agriculture production.</title>
        <authorList>
            <person name="Brooks S."/>
            <person name="Weaver J.A."/>
            <person name="Klomchit A."/>
            <person name="Alharthi S.A."/>
            <person name="Onlamun T."/>
            <person name="Nurani R."/>
            <person name="Vong T.K."/>
            <person name="Alberti F."/>
            <person name="Greco C."/>
        </authorList>
    </citation>
    <scope>NUCLEOTIDE SEQUENCE [LARGE SCALE GENOMIC DNA]</scope>
    <source>
        <strain evidence="2">MFLUCC 19-0629</strain>
    </source>
</reference>
<dbReference type="PANTHER" id="PTHR48100:SF54">
    <property type="entry name" value="PHOSPHATASE SPAC5H10.03-RELATED"/>
    <property type="match status" value="1"/>
</dbReference>
<evidence type="ECO:0008006" key="4">
    <source>
        <dbReference type="Google" id="ProtNLM"/>
    </source>
</evidence>
<dbReference type="InterPro" id="IPR029033">
    <property type="entry name" value="His_PPase_superfam"/>
</dbReference>
<dbReference type="Proteomes" id="UP001369815">
    <property type="component" value="Unassembled WGS sequence"/>
</dbReference>
<evidence type="ECO:0000256" key="1">
    <source>
        <dbReference type="SAM" id="MobiDB-lite"/>
    </source>
</evidence>
<feature type="compositionally biased region" description="Basic and acidic residues" evidence="1">
    <location>
        <begin position="461"/>
        <end position="474"/>
    </location>
</feature>
<evidence type="ECO:0000313" key="2">
    <source>
        <dbReference type="EMBL" id="KAK6957610.1"/>
    </source>
</evidence>
<evidence type="ECO:0000313" key="3">
    <source>
        <dbReference type="Proteomes" id="UP001369815"/>
    </source>
</evidence>
<dbReference type="CDD" id="cd07067">
    <property type="entry name" value="HP_PGM_like"/>
    <property type="match status" value="1"/>
</dbReference>
<protein>
    <recommendedName>
        <fullName evidence="4">Phosphoglycerate mutase family protein</fullName>
    </recommendedName>
</protein>
<dbReference type="EMBL" id="JBANMG010000001">
    <property type="protein sequence ID" value="KAK6957610.1"/>
    <property type="molecule type" value="Genomic_DNA"/>
</dbReference>
<organism evidence="2 3">
    <name type="scientific">Daldinia eschscholtzii</name>
    <dbReference type="NCBI Taxonomy" id="292717"/>
    <lineage>
        <taxon>Eukaryota</taxon>
        <taxon>Fungi</taxon>
        <taxon>Dikarya</taxon>
        <taxon>Ascomycota</taxon>
        <taxon>Pezizomycotina</taxon>
        <taxon>Sordariomycetes</taxon>
        <taxon>Xylariomycetidae</taxon>
        <taxon>Xylariales</taxon>
        <taxon>Hypoxylaceae</taxon>
        <taxon>Daldinia</taxon>
    </lineage>
</organism>
<dbReference type="Gene3D" id="3.40.50.1240">
    <property type="entry name" value="Phosphoglycerate mutase-like"/>
    <property type="match status" value="1"/>
</dbReference>